<reference evidence="3" key="1">
    <citation type="submission" date="2025-08" db="UniProtKB">
        <authorList>
            <consortium name="RefSeq"/>
        </authorList>
    </citation>
    <scope>IDENTIFICATION</scope>
</reference>
<feature type="signal peptide" evidence="1">
    <location>
        <begin position="1"/>
        <end position="23"/>
    </location>
</feature>
<keyword evidence="2" id="KW-1185">Reference proteome</keyword>
<gene>
    <name evidence="3" type="primary">LOC101893343</name>
</gene>
<keyword evidence="1" id="KW-0732">Signal</keyword>
<dbReference type="InterPro" id="IPR038606">
    <property type="entry name" value="To_sf"/>
</dbReference>
<accession>A0ABM3V9M8</accession>
<protein>
    <submittedName>
        <fullName evidence="3">Protein takeout</fullName>
    </submittedName>
</protein>
<feature type="chain" id="PRO_5046139863" evidence="1">
    <location>
        <begin position="24"/>
        <end position="250"/>
    </location>
</feature>
<dbReference type="PANTHER" id="PTHR11008:SF14">
    <property type="entry name" value="CIRCADIAN CLOCK-CONTROLLED PROTEIN-LIKE PROTEIN"/>
    <property type="match status" value="1"/>
</dbReference>
<name>A0ABM3V9M8_MUSDO</name>
<evidence type="ECO:0000256" key="1">
    <source>
        <dbReference type="SAM" id="SignalP"/>
    </source>
</evidence>
<dbReference type="Proteomes" id="UP001652621">
    <property type="component" value="Unplaced"/>
</dbReference>
<proteinExistence type="predicted"/>
<organism evidence="2 3">
    <name type="scientific">Musca domestica</name>
    <name type="common">House fly</name>
    <dbReference type="NCBI Taxonomy" id="7370"/>
    <lineage>
        <taxon>Eukaryota</taxon>
        <taxon>Metazoa</taxon>
        <taxon>Ecdysozoa</taxon>
        <taxon>Arthropoda</taxon>
        <taxon>Hexapoda</taxon>
        <taxon>Insecta</taxon>
        <taxon>Pterygota</taxon>
        <taxon>Neoptera</taxon>
        <taxon>Endopterygota</taxon>
        <taxon>Diptera</taxon>
        <taxon>Brachycera</taxon>
        <taxon>Muscomorpha</taxon>
        <taxon>Muscoidea</taxon>
        <taxon>Muscidae</taxon>
        <taxon>Musca</taxon>
    </lineage>
</organism>
<dbReference type="Pfam" id="PF06585">
    <property type="entry name" value="JHBP"/>
    <property type="match status" value="1"/>
</dbReference>
<dbReference type="RefSeq" id="XP_058982498.1">
    <property type="nucleotide sequence ID" value="XM_059126515.1"/>
</dbReference>
<dbReference type="Gene3D" id="3.15.10.30">
    <property type="entry name" value="Haemolymph juvenile hormone binding protein"/>
    <property type="match status" value="1"/>
</dbReference>
<dbReference type="PANTHER" id="PTHR11008">
    <property type="entry name" value="PROTEIN TAKEOUT-LIKE PROTEIN"/>
    <property type="match status" value="1"/>
</dbReference>
<sequence length="250" mass="28163">MKSQLAAVGLLLVIAQMTTTTYAVTMPDYIKVCSRNDPKINECIKNTVHDMRPYLKDGIKELNVPAMEPLFIGDLNILEGGSAGINVKAKDLNIYGASNFEIKKLKNSNNGMRYDFEINLPRLQGEGNYDINGQILTLPLRGNGPFTGNFTNFYAFVKILFDVKEVNGDEYLQINNLEVKIRTGKGRIRLENLFNGDKALGDVVNDTINQNFEVFTNELIGPIERALEKKFLAISRKIIENFTYNELFPV</sequence>
<evidence type="ECO:0000313" key="3">
    <source>
        <dbReference type="RefSeq" id="XP_058982498.1"/>
    </source>
</evidence>
<dbReference type="SMART" id="SM00700">
    <property type="entry name" value="JHBP"/>
    <property type="match status" value="1"/>
</dbReference>
<evidence type="ECO:0000313" key="2">
    <source>
        <dbReference type="Proteomes" id="UP001652621"/>
    </source>
</evidence>
<dbReference type="GeneID" id="101893343"/>
<dbReference type="InterPro" id="IPR010562">
    <property type="entry name" value="Haemolymph_juvenile_hormone-bd"/>
</dbReference>